<evidence type="ECO:0000256" key="7">
    <source>
        <dbReference type="ARBA" id="ARBA00023173"/>
    </source>
</evidence>
<feature type="transmembrane region" description="Helical" evidence="10">
    <location>
        <begin position="106"/>
        <end position="124"/>
    </location>
</feature>
<evidence type="ECO:0000256" key="6">
    <source>
        <dbReference type="ARBA" id="ARBA00023136"/>
    </source>
</evidence>
<reference evidence="12" key="1">
    <citation type="journal article" date="2015" name="BMC Genomics">
        <title>Comparative genomics of Fructobacillus spp. and Leuconostoc spp. reveals niche-specific evolution of Fructobacillus spp.</title>
        <authorList>
            <person name="Endo A."/>
            <person name="Tanizawa Y."/>
            <person name="Tanaka N."/>
            <person name="Maeno S."/>
            <person name="Kumar H."/>
            <person name="Shiwa Y."/>
            <person name="Okada S."/>
            <person name="Yoshikawa H."/>
            <person name="Dicks L."/>
            <person name="Nakagawa J."/>
            <person name="Arita M."/>
        </authorList>
    </citation>
    <scope>NUCLEOTIDE SEQUENCE [LARGE SCALE GENOMIC DNA]</scope>
    <source>
        <strain evidence="12">F214-1</strain>
    </source>
</reference>
<dbReference type="InterPro" id="IPR036721">
    <property type="entry name" value="RCK_C_sf"/>
</dbReference>
<dbReference type="Proteomes" id="UP000064514">
    <property type="component" value="Unassembled WGS sequence"/>
</dbReference>
<dbReference type="SUPFAM" id="SSF81340">
    <property type="entry name" value="Clc chloride channel"/>
    <property type="match status" value="1"/>
</dbReference>
<feature type="domain" description="RCK C-terminal" evidence="11">
    <location>
        <begin position="426"/>
        <end position="507"/>
    </location>
</feature>
<dbReference type="AlphaFoldDB" id="A0A3F3GZF8"/>
<dbReference type="GO" id="GO:0005254">
    <property type="term" value="F:chloride channel activity"/>
    <property type="evidence" value="ECO:0007669"/>
    <property type="project" value="UniProtKB-KW"/>
</dbReference>
<dbReference type="Gene3D" id="3.30.70.1450">
    <property type="entry name" value="Regulator of K+ conductance, C-terminal domain"/>
    <property type="match status" value="1"/>
</dbReference>
<dbReference type="InterPro" id="IPR006037">
    <property type="entry name" value="RCK_C"/>
</dbReference>
<dbReference type="PROSITE" id="PS51202">
    <property type="entry name" value="RCK_C"/>
    <property type="match status" value="1"/>
</dbReference>
<keyword evidence="9" id="KW-0407">Ion channel</keyword>
<keyword evidence="5" id="KW-0406">Ion transport</keyword>
<dbReference type="Gene3D" id="1.10.3080.10">
    <property type="entry name" value="Clc chloride channel"/>
    <property type="match status" value="1"/>
</dbReference>
<dbReference type="STRING" id="709323.GCA_001047135_00401"/>
<name>A0A3F3GZF8_9LACO</name>
<feature type="transmembrane region" description="Helical" evidence="10">
    <location>
        <begin position="302"/>
        <end position="321"/>
    </location>
</feature>
<feature type="transmembrane region" description="Helical" evidence="10">
    <location>
        <begin position="155"/>
        <end position="177"/>
    </location>
</feature>
<dbReference type="GO" id="GO:0034707">
    <property type="term" value="C:chloride channel complex"/>
    <property type="evidence" value="ECO:0007669"/>
    <property type="project" value="UniProtKB-KW"/>
</dbReference>
<evidence type="ECO:0000256" key="1">
    <source>
        <dbReference type="ARBA" id="ARBA00004141"/>
    </source>
</evidence>
<dbReference type="SUPFAM" id="SSF116726">
    <property type="entry name" value="TrkA C-terminal domain-like"/>
    <property type="match status" value="1"/>
</dbReference>
<organism evidence="12">
    <name type="scientific">Fructobacillus tropaeoli</name>
    <dbReference type="NCBI Taxonomy" id="709323"/>
    <lineage>
        <taxon>Bacteria</taxon>
        <taxon>Bacillati</taxon>
        <taxon>Bacillota</taxon>
        <taxon>Bacilli</taxon>
        <taxon>Lactobacillales</taxon>
        <taxon>Lactobacillaceae</taxon>
        <taxon>Fructobacillus</taxon>
    </lineage>
</organism>
<evidence type="ECO:0000256" key="8">
    <source>
        <dbReference type="ARBA" id="ARBA00023214"/>
    </source>
</evidence>
<dbReference type="InterPro" id="IPR050368">
    <property type="entry name" value="ClC-type_chloride_channel"/>
</dbReference>
<dbReference type="RefSeq" id="WP_059393348.1">
    <property type="nucleotide sequence ID" value="NZ_DF968079.1"/>
</dbReference>
<dbReference type="GO" id="GO:0008324">
    <property type="term" value="F:monoatomic cation transmembrane transporter activity"/>
    <property type="evidence" value="ECO:0007669"/>
    <property type="project" value="InterPro"/>
</dbReference>
<sequence length="509" mass="54799">MQKNTFHFNTNRLMVIINGALVGVLTGIAVSVFRMSIEHSLSWWRDMYTYIKNGHWSMLVLVVLINLVIGVIVALLVKKEPNIAGSGIPQVEGQLMDQLHLNYFSILWRKFVAGILAIGSGLMLGREGPSIQLGAAVGQGVAETIKVDHSQKKSLIAAGAASGLAAAFNAPLAGVMFVLEEIYHSFSPVIWLGALAGSVIADAISTIVFGQTPVLAVGQLPIIPVRLYGLLLILGLVLGLLGFLYQKTLLASQKIYQWTHLPKYLNGLIPLMLVIPLGLFWSNGLGGGNNLVLALGHHVPGIKILLAMVLVRFIFSMISYGSGLPGGIFLPILTLGALNGAIIGQVFVIFGWLSASYLIDFVVIGMAAYFAAIGKAPFTAIILIIEMVGSVTHVLPLAFVSLVAYLVVDLCNGAPIYESLLNRLLQNQEEDGGQQLITLEVPVLAGTVLEDREIRNIDWLSQSLITMVKRGNQSLLPAGDLILRPGDTIYVRTAQAESKKVRASLLLKM</sequence>
<proteinExistence type="predicted"/>
<feature type="transmembrane region" description="Helical" evidence="10">
    <location>
        <begin position="222"/>
        <end position="244"/>
    </location>
</feature>
<evidence type="ECO:0000256" key="10">
    <source>
        <dbReference type="SAM" id="Phobius"/>
    </source>
</evidence>
<feature type="transmembrane region" description="Helical" evidence="10">
    <location>
        <begin position="380"/>
        <end position="408"/>
    </location>
</feature>
<keyword evidence="3 10" id="KW-0812">Transmembrane</keyword>
<evidence type="ECO:0000256" key="2">
    <source>
        <dbReference type="ARBA" id="ARBA00022448"/>
    </source>
</evidence>
<feature type="transmembrane region" description="Helical" evidence="10">
    <location>
        <begin position="12"/>
        <end position="36"/>
    </location>
</feature>
<accession>A0A3F3GZF8</accession>
<keyword evidence="6 10" id="KW-0472">Membrane</keyword>
<dbReference type="Pfam" id="PF00654">
    <property type="entry name" value="Voltage_CLC"/>
    <property type="match status" value="1"/>
</dbReference>
<dbReference type="EMBL" id="DF968079">
    <property type="protein sequence ID" value="GAP03856.1"/>
    <property type="molecule type" value="Genomic_DNA"/>
</dbReference>
<dbReference type="GO" id="GO:0006813">
    <property type="term" value="P:potassium ion transport"/>
    <property type="evidence" value="ECO:0007669"/>
    <property type="project" value="InterPro"/>
</dbReference>
<comment type="subcellular location">
    <subcellularLocation>
        <location evidence="1">Membrane</location>
        <topology evidence="1">Multi-pass membrane protein</topology>
    </subcellularLocation>
</comment>
<protein>
    <submittedName>
        <fullName evidence="12">Chloride channel protein</fullName>
    </submittedName>
</protein>
<feature type="transmembrane region" description="Helical" evidence="10">
    <location>
        <begin position="355"/>
        <end position="373"/>
    </location>
</feature>
<evidence type="ECO:0000259" key="11">
    <source>
        <dbReference type="PROSITE" id="PS51202"/>
    </source>
</evidence>
<dbReference type="Pfam" id="PF02080">
    <property type="entry name" value="TrkA_C"/>
    <property type="match status" value="1"/>
</dbReference>
<keyword evidence="4 10" id="KW-1133">Transmembrane helix</keyword>
<dbReference type="InterPro" id="IPR014743">
    <property type="entry name" value="Cl-channel_core"/>
</dbReference>
<keyword evidence="8" id="KW-0868">Chloride</keyword>
<evidence type="ECO:0000256" key="4">
    <source>
        <dbReference type="ARBA" id="ARBA00022989"/>
    </source>
</evidence>
<dbReference type="InterPro" id="IPR001807">
    <property type="entry name" value="ClC"/>
</dbReference>
<feature type="transmembrane region" description="Helical" evidence="10">
    <location>
        <begin position="189"/>
        <end position="210"/>
    </location>
</feature>
<dbReference type="PRINTS" id="PR00762">
    <property type="entry name" value="CLCHANNEL"/>
</dbReference>
<dbReference type="CDD" id="cd01031">
    <property type="entry name" value="EriC"/>
    <property type="match status" value="1"/>
</dbReference>
<gene>
    <name evidence="12" type="primary">clcA1</name>
    <name evidence="12" type="ORF">FTRO_0020230</name>
</gene>
<evidence type="ECO:0000313" key="12">
    <source>
        <dbReference type="EMBL" id="GAP03856.1"/>
    </source>
</evidence>
<evidence type="ECO:0000256" key="3">
    <source>
        <dbReference type="ARBA" id="ARBA00022692"/>
    </source>
</evidence>
<dbReference type="PANTHER" id="PTHR43427">
    <property type="entry name" value="CHLORIDE CHANNEL PROTEIN CLC-E"/>
    <property type="match status" value="1"/>
</dbReference>
<evidence type="ECO:0000256" key="9">
    <source>
        <dbReference type="ARBA" id="ARBA00023303"/>
    </source>
</evidence>
<dbReference type="PANTHER" id="PTHR43427:SF6">
    <property type="entry name" value="CHLORIDE CHANNEL PROTEIN CLC-E"/>
    <property type="match status" value="1"/>
</dbReference>
<evidence type="ECO:0000256" key="5">
    <source>
        <dbReference type="ARBA" id="ARBA00023065"/>
    </source>
</evidence>
<keyword evidence="2" id="KW-0813">Transport</keyword>
<keyword evidence="7" id="KW-0869">Chloride channel</keyword>
<feature type="transmembrane region" description="Helical" evidence="10">
    <location>
        <begin position="264"/>
        <end position="282"/>
    </location>
</feature>
<feature type="transmembrane region" description="Helical" evidence="10">
    <location>
        <begin position="56"/>
        <end position="77"/>
    </location>
</feature>
<feature type="transmembrane region" description="Helical" evidence="10">
    <location>
        <begin position="328"/>
        <end position="349"/>
    </location>
</feature>